<dbReference type="Proteomes" id="UP001632038">
    <property type="component" value="Unassembled WGS sequence"/>
</dbReference>
<keyword evidence="8" id="KW-1185">Reference proteome</keyword>
<keyword evidence="3" id="KW-0808">Transferase</keyword>
<dbReference type="PANTHER" id="PTHR20961">
    <property type="entry name" value="GLYCOSYLTRANSFERASE"/>
    <property type="match status" value="1"/>
</dbReference>
<evidence type="ECO:0000256" key="1">
    <source>
        <dbReference type="ARBA" id="ARBA00004323"/>
    </source>
</evidence>
<feature type="transmembrane region" description="Helical" evidence="5">
    <location>
        <begin position="12"/>
        <end position="30"/>
    </location>
</feature>
<feature type="domain" description="Glycosyltransferase 61 catalytic" evidence="6">
    <location>
        <begin position="278"/>
        <end position="367"/>
    </location>
</feature>
<name>A0ABD3D5W7_9LAMI</name>
<gene>
    <name evidence="7" type="ORF">CASFOL_019275</name>
</gene>
<dbReference type="GO" id="GO:0000139">
    <property type="term" value="C:Golgi membrane"/>
    <property type="evidence" value="ECO:0007669"/>
    <property type="project" value="UniProtKB-SubCell"/>
</dbReference>
<keyword evidence="5" id="KW-0812">Transmembrane</keyword>
<dbReference type="Pfam" id="PF04577">
    <property type="entry name" value="Glyco_transf_61"/>
    <property type="match status" value="1"/>
</dbReference>
<comment type="caution">
    <text evidence="7">The sequence shown here is derived from an EMBL/GenBank/DDBJ whole genome shotgun (WGS) entry which is preliminary data.</text>
</comment>
<reference evidence="8" key="1">
    <citation type="journal article" date="2024" name="IScience">
        <title>Strigolactones Initiate the Formation of Haustorium-like Structures in Castilleja.</title>
        <authorList>
            <person name="Buerger M."/>
            <person name="Peterson D."/>
            <person name="Chory J."/>
        </authorList>
    </citation>
    <scope>NUCLEOTIDE SEQUENCE [LARGE SCALE GENOMIC DNA]</scope>
</reference>
<evidence type="ECO:0000256" key="3">
    <source>
        <dbReference type="ARBA" id="ARBA00022679"/>
    </source>
</evidence>
<dbReference type="GO" id="GO:0016763">
    <property type="term" value="F:pentosyltransferase activity"/>
    <property type="evidence" value="ECO:0007669"/>
    <property type="project" value="UniProtKB-ARBA"/>
</dbReference>
<evidence type="ECO:0000259" key="6">
    <source>
        <dbReference type="Pfam" id="PF04577"/>
    </source>
</evidence>
<dbReference type="EMBL" id="JAVIJP010000026">
    <property type="protein sequence ID" value="KAL3636976.1"/>
    <property type="molecule type" value="Genomic_DNA"/>
</dbReference>
<organism evidence="7 8">
    <name type="scientific">Castilleja foliolosa</name>
    <dbReference type="NCBI Taxonomy" id="1961234"/>
    <lineage>
        <taxon>Eukaryota</taxon>
        <taxon>Viridiplantae</taxon>
        <taxon>Streptophyta</taxon>
        <taxon>Embryophyta</taxon>
        <taxon>Tracheophyta</taxon>
        <taxon>Spermatophyta</taxon>
        <taxon>Magnoliopsida</taxon>
        <taxon>eudicotyledons</taxon>
        <taxon>Gunneridae</taxon>
        <taxon>Pentapetalae</taxon>
        <taxon>asterids</taxon>
        <taxon>lamiids</taxon>
        <taxon>Lamiales</taxon>
        <taxon>Orobanchaceae</taxon>
        <taxon>Pedicularideae</taxon>
        <taxon>Castillejinae</taxon>
        <taxon>Castilleja</taxon>
    </lineage>
</organism>
<keyword evidence="2" id="KW-0328">Glycosyltransferase</keyword>
<dbReference type="AlphaFoldDB" id="A0ABD3D5W7"/>
<evidence type="ECO:0000256" key="4">
    <source>
        <dbReference type="ARBA" id="ARBA00023180"/>
    </source>
</evidence>
<sequence>MEKKNQNPVIRVTPWIFLIVLPLLYLDVQWRNNIEQRLQYISGTGSFISGSSRKLNINGNGKNVKPRKEEFVLTRLVKGEENRAKLKASGFVCNVEVFSKHCVSNRPVQIDTLSMTVTVPSNQQVQETVIRPYARQEDNTLLKTVTPVKIIHGNITPPACHHRHDIPAVVFSSSGFVGNIFHEINEIIIPLYTTTRHFKSRVILVMEDYRPSFIKKYGKILARLTSYEIINPARNSTIHCFPGIVIGLKFHGHLAINSTDIPTGLSMKDFRHLLRESLGLKYRHVSLIEKPTVMLLSRTTSRRFLNEDEMVIMMEEIGFRVVVVKRAKVVSDLGLFSKMINSCSVFVGAHGAGLTNELFLPDGAVMVQVDLIGLEWAAATYYGDPARAMGVRYLRYRVDPEESSLLKVFYGQRNHTYITNVRVLPGHAGREVYLNGQNVRVNVARFRETMVEAMSLVQDSDV</sequence>
<proteinExistence type="predicted"/>
<evidence type="ECO:0000313" key="8">
    <source>
        <dbReference type="Proteomes" id="UP001632038"/>
    </source>
</evidence>
<comment type="subcellular location">
    <subcellularLocation>
        <location evidence="1">Golgi apparatus membrane</location>
        <topology evidence="1">Single-pass type II membrane protein</topology>
    </subcellularLocation>
</comment>
<accession>A0ABD3D5W7</accession>
<keyword evidence="4" id="KW-0325">Glycoprotein</keyword>
<dbReference type="InterPro" id="IPR049625">
    <property type="entry name" value="Glyco_transf_61_cat"/>
</dbReference>
<evidence type="ECO:0000313" key="7">
    <source>
        <dbReference type="EMBL" id="KAL3636976.1"/>
    </source>
</evidence>
<dbReference type="PANTHER" id="PTHR20961:SF108">
    <property type="entry name" value="GLYCOSYLTRANSFERASE"/>
    <property type="match status" value="1"/>
</dbReference>
<evidence type="ECO:0000256" key="5">
    <source>
        <dbReference type="SAM" id="Phobius"/>
    </source>
</evidence>
<evidence type="ECO:0000256" key="2">
    <source>
        <dbReference type="ARBA" id="ARBA00022676"/>
    </source>
</evidence>
<dbReference type="InterPro" id="IPR007657">
    <property type="entry name" value="Glycosyltransferase_61"/>
</dbReference>
<keyword evidence="5" id="KW-1133">Transmembrane helix</keyword>
<protein>
    <recommendedName>
        <fullName evidence="6">Glycosyltransferase 61 catalytic domain-containing protein</fullName>
    </recommendedName>
</protein>
<keyword evidence="5" id="KW-0472">Membrane</keyword>